<evidence type="ECO:0000313" key="5">
    <source>
        <dbReference type="Proteomes" id="UP000056090"/>
    </source>
</evidence>
<dbReference type="PIRSF" id="PIRSF037442">
    <property type="entry name" value="UCP037442_abhydr"/>
    <property type="match status" value="1"/>
</dbReference>
<evidence type="ECO:0000313" key="2">
    <source>
        <dbReference type="EMBL" id="AIF97619.1"/>
    </source>
</evidence>
<organism evidence="2 5">
    <name type="scientific">Alteromonas australica</name>
    <dbReference type="NCBI Taxonomy" id="589873"/>
    <lineage>
        <taxon>Bacteria</taxon>
        <taxon>Pseudomonadati</taxon>
        <taxon>Pseudomonadota</taxon>
        <taxon>Gammaproteobacteria</taxon>
        <taxon>Alteromonadales</taxon>
        <taxon>Alteromonadaceae</taxon>
        <taxon>Alteromonas/Salinimonas group</taxon>
        <taxon>Alteromonas</taxon>
    </lineage>
</organism>
<feature type="domain" description="Serine aminopeptidase S33" evidence="1">
    <location>
        <begin position="26"/>
        <end position="115"/>
    </location>
</feature>
<reference evidence="6 7" key="2">
    <citation type="journal article" date="2018" name="Nat. Biotechnol.">
        <title>A standardized bacterial taxonomy based on genome phylogeny substantially revises the tree of life.</title>
        <authorList>
            <person name="Parks D.H."/>
            <person name="Chuvochina M."/>
            <person name="Waite D.W."/>
            <person name="Rinke C."/>
            <person name="Skarshewski A."/>
            <person name="Chaumeil P.A."/>
            <person name="Hugenholtz P."/>
        </authorList>
    </citation>
    <scope>NUCLEOTIDE SEQUENCE [LARGE SCALE GENOMIC DNA]</scope>
    <source>
        <strain evidence="4">UBA11621</strain>
        <strain evidence="3">UBA11978</strain>
    </source>
</reference>
<reference evidence="2 5" key="1">
    <citation type="submission" date="2014-06" db="EMBL/GenBank/DDBJ databases">
        <title>Genomes of Alteromonas australica, a world apart.</title>
        <authorList>
            <person name="Gonzaga A."/>
            <person name="Lopez-Perez M."/>
            <person name="Rodriguez-Valera F."/>
        </authorList>
    </citation>
    <scope>NUCLEOTIDE SEQUENCE [LARGE SCALE GENOMIC DNA]</scope>
    <source>
        <strain evidence="2 5">H 17</strain>
    </source>
</reference>
<dbReference type="GeneID" id="78253775"/>
<dbReference type="STRING" id="589873.EP12_02410"/>
<dbReference type="eggNOG" id="COG4757">
    <property type="taxonomic scope" value="Bacteria"/>
</dbReference>
<evidence type="ECO:0000313" key="4">
    <source>
        <dbReference type="EMBL" id="HBU51173.1"/>
    </source>
</evidence>
<dbReference type="SUPFAM" id="SSF53474">
    <property type="entry name" value="alpha/beta-Hydrolases"/>
    <property type="match status" value="1"/>
</dbReference>
<dbReference type="RefSeq" id="WP_044055796.1">
    <property type="nucleotide sequence ID" value="NZ_CALBIY010000058.1"/>
</dbReference>
<dbReference type="EMBL" id="DONK01000116">
    <property type="protein sequence ID" value="HBU51173.1"/>
    <property type="molecule type" value="Genomic_DNA"/>
</dbReference>
<dbReference type="EMBL" id="DNAN01000183">
    <property type="protein sequence ID" value="HAW75148.1"/>
    <property type="molecule type" value="Genomic_DNA"/>
</dbReference>
<dbReference type="Proteomes" id="UP000263517">
    <property type="component" value="Unassembled WGS sequence"/>
</dbReference>
<keyword evidence="2" id="KW-0378">Hydrolase</keyword>
<dbReference type="AlphaFoldDB" id="A0A075NST5"/>
<name>A0A075NST5_9ALTE</name>
<dbReference type="Proteomes" id="UP000056090">
    <property type="component" value="Chromosome"/>
</dbReference>
<evidence type="ECO:0000259" key="1">
    <source>
        <dbReference type="Pfam" id="PF12146"/>
    </source>
</evidence>
<dbReference type="InterPro" id="IPR029058">
    <property type="entry name" value="AB_hydrolase_fold"/>
</dbReference>
<proteinExistence type="predicted"/>
<dbReference type="Proteomes" id="UP000264779">
    <property type="component" value="Unassembled WGS sequence"/>
</dbReference>
<dbReference type="GO" id="GO:0016787">
    <property type="term" value="F:hydrolase activity"/>
    <property type="evidence" value="ECO:0007669"/>
    <property type="project" value="UniProtKB-KW"/>
</dbReference>
<dbReference type="EMBL" id="CP008849">
    <property type="protein sequence ID" value="AIF97619.1"/>
    <property type="molecule type" value="Genomic_DNA"/>
</dbReference>
<evidence type="ECO:0000313" key="3">
    <source>
        <dbReference type="EMBL" id="HAW75148.1"/>
    </source>
</evidence>
<protein>
    <submittedName>
        <fullName evidence="2">Alpha/beta hydrolase</fullName>
    </submittedName>
</protein>
<sequence length="286" mass="32408">MKKDISVTCEDRTHLTATLYSPSAPLKGAIMIAPATGIKRQFYAAFATYLCELGFGVITYDNRGIADSLKGKVQDSDASLIKWGTLDMPAVLETLKLHFPHTKYFLIGHSAGGQLLGLMPNVHDLTAFCNFGSSSGSLRNMRKRYLFKAHFFMNLFIPLSNLFFGHTKSQWVGMGEPLPKQVAKQWQQWCNGQGYVETAFKRDIHTHFYDDIILPSKWLLAADDDIANLKNVEDMVRVFPNASAQIEILHPDDFKVKEIGHMKFFSRKCQHIWPQASHYLAQFIDT</sequence>
<evidence type="ECO:0000313" key="6">
    <source>
        <dbReference type="Proteomes" id="UP000263517"/>
    </source>
</evidence>
<evidence type="ECO:0000313" key="7">
    <source>
        <dbReference type="Proteomes" id="UP000264779"/>
    </source>
</evidence>
<keyword evidence="5" id="KW-1185">Reference proteome</keyword>
<dbReference type="InterPro" id="IPR017208">
    <property type="entry name" value="UCP037442_abhydr"/>
</dbReference>
<dbReference type="KEGG" id="aal:EP13_02305"/>
<gene>
    <name evidence="3" type="ORF">DCW74_05345</name>
    <name evidence="4" type="ORF">DEB45_07925</name>
    <name evidence="2" type="ORF">EP13_02305</name>
</gene>
<dbReference type="InterPro" id="IPR022742">
    <property type="entry name" value="Hydrolase_4"/>
</dbReference>
<accession>A0A075NST5</accession>
<dbReference type="Pfam" id="PF12146">
    <property type="entry name" value="Hydrolase_4"/>
    <property type="match status" value="1"/>
</dbReference>
<dbReference type="Gene3D" id="3.40.50.1820">
    <property type="entry name" value="alpha/beta hydrolase"/>
    <property type="match status" value="1"/>
</dbReference>